<protein>
    <submittedName>
        <fullName evidence="6">Uncharacterized protein LOC114507357</fullName>
    </submittedName>
</protein>
<reference evidence="6" key="1">
    <citation type="submission" date="2025-08" db="UniProtKB">
        <authorList>
            <consortium name="RefSeq"/>
        </authorList>
    </citation>
    <scope>IDENTIFICATION</scope>
    <source>
        <tissue evidence="6">Muscle</tissue>
    </source>
</reference>
<dbReference type="InterPro" id="IPR036179">
    <property type="entry name" value="Ig-like_dom_sf"/>
</dbReference>
<keyword evidence="5" id="KW-1185">Reference proteome</keyword>
<dbReference type="PANTHER" id="PTHR23268:SF92">
    <property type="entry name" value="T CELL RECEPTOR BETA VARIABLE 3-1"/>
    <property type="match status" value="1"/>
</dbReference>
<keyword evidence="2" id="KW-0391">Immunity</keyword>
<evidence type="ECO:0000313" key="6">
    <source>
        <dbReference type="RefSeq" id="XP_035866871.1"/>
    </source>
</evidence>
<proteinExistence type="predicted"/>
<dbReference type="Proteomes" id="UP000504628">
    <property type="component" value="Chromosome 10"/>
</dbReference>
<dbReference type="OrthoDB" id="9803478at2759"/>
<evidence type="ECO:0000259" key="4">
    <source>
        <dbReference type="PROSITE" id="PS50835"/>
    </source>
</evidence>
<evidence type="ECO:0000256" key="3">
    <source>
        <dbReference type="SAM" id="SignalP"/>
    </source>
</evidence>
<evidence type="ECO:0000256" key="2">
    <source>
        <dbReference type="ARBA" id="ARBA00022859"/>
    </source>
</evidence>
<accession>A0A7E6CJ22</accession>
<dbReference type="InterPro" id="IPR007110">
    <property type="entry name" value="Ig-like_dom"/>
</dbReference>
<dbReference type="InterPro" id="IPR050413">
    <property type="entry name" value="TCR_beta_variable"/>
</dbReference>
<dbReference type="PROSITE" id="PS50835">
    <property type="entry name" value="IG_LIKE"/>
    <property type="match status" value="1"/>
</dbReference>
<name>A0A7E6CJ22_9CHIR</name>
<evidence type="ECO:0000256" key="1">
    <source>
        <dbReference type="ARBA" id="ARBA00022729"/>
    </source>
</evidence>
<dbReference type="GO" id="GO:0002376">
    <property type="term" value="P:immune system process"/>
    <property type="evidence" value="ECO:0007669"/>
    <property type="project" value="UniProtKB-KW"/>
</dbReference>
<dbReference type="InterPro" id="IPR013783">
    <property type="entry name" value="Ig-like_fold"/>
</dbReference>
<dbReference type="AlphaFoldDB" id="A0A7E6CJ22"/>
<dbReference type="GO" id="GO:0005886">
    <property type="term" value="C:plasma membrane"/>
    <property type="evidence" value="ECO:0007669"/>
    <property type="project" value="TreeGrafter"/>
</dbReference>
<dbReference type="PANTHER" id="PTHR23268">
    <property type="entry name" value="T-CELL RECEPTOR BETA CHAIN"/>
    <property type="match status" value="1"/>
</dbReference>
<dbReference type="Gene3D" id="2.60.40.10">
    <property type="entry name" value="Immunoglobulins"/>
    <property type="match status" value="1"/>
</dbReference>
<gene>
    <name evidence="6" type="primary">LOC114507357</name>
</gene>
<evidence type="ECO:0000313" key="5">
    <source>
        <dbReference type="Proteomes" id="UP000504628"/>
    </source>
</evidence>
<sequence length="237" mass="25940">MGPRFLCCVALCLLGAGPLDAAVFQAPKYLVARVGDTKSLRCEQKLGHDAMYWYKQDSKQSLKVMFAYNNKEPFLNETASGRFLPESPDKAHLKLHIKSLELSDSAVYLCASSRDTALQSHRLPLHKPTGPARKRWGQQVHPARGRLPAPVCDAPAWSCIYGTAHNTQQGGSTVHAPRSVTEFHPPATAGVSNKFTEALRTPLTGKGQALKILTGGRSHSFAFSAVRIGACYTQQYY</sequence>
<dbReference type="SMART" id="SM00409">
    <property type="entry name" value="IG"/>
    <property type="match status" value="1"/>
</dbReference>
<dbReference type="GeneID" id="114507357"/>
<dbReference type="InParanoid" id="A0A7E6CJ22"/>
<dbReference type="Pfam" id="PF07686">
    <property type="entry name" value="V-set"/>
    <property type="match status" value="1"/>
</dbReference>
<keyword evidence="1 3" id="KW-0732">Signal</keyword>
<feature type="signal peptide" evidence="3">
    <location>
        <begin position="1"/>
        <end position="21"/>
    </location>
</feature>
<organism evidence="5 6">
    <name type="scientific">Phyllostomus discolor</name>
    <name type="common">pale spear-nosed bat</name>
    <dbReference type="NCBI Taxonomy" id="89673"/>
    <lineage>
        <taxon>Eukaryota</taxon>
        <taxon>Metazoa</taxon>
        <taxon>Chordata</taxon>
        <taxon>Craniata</taxon>
        <taxon>Vertebrata</taxon>
        <taxon>Euteleostomi</taxon>
        <taxon>Mammalia</taxon>
        <taxon>Eutheria</taxon>
        <taxon>Laurasiatheria</taxon>
        <taxon>Chiroptera</taxon>
        <taxon>Yangochiroptera</taxon>
        <taxon>Phyllostomidae</taxon>
        <taxon>Phyllostominae</taxon>
        <taxon>Phyllostomus</taxon>
    </lineage>
</organism>
<dbReference type="FunCoup" id="A0A7E6CJ22">
    <property type="interactions" value="18"/>
</dbReference>
<dbReference type="InterPro" id="IPR003599">
    <property type="entry name" value="Ig_sub"/>
</dbReference>
<dbReference type="GO" id="GO:0007166">
    <property type="term" value="P:cell surface receptor signaling pathway"/>
    <property type="evidence" value="ECO:0007669"/>
    <property type="project" value="TreeGrafter"/>
</dbReference>
<dbReference type="RefSeq" id="XP_035866871.1">
    <property type="nucleotide sequence ID" value="XM_036010978.1"/>
</dbReference>
<feature type="chain" id="PRO_5029022224" evidence="3">
    <location>
        <begin position="22"/>
        <end position="237"/>
    </location>
</feature>
<dbReference type="SUPFAM" id="SSF48726">
    <property type="entry name" value="Immunoglobulin"/>
    <property type="match status" value="1"/>
</dbReference>
<dbReference type="KEGG" id="pdic:114507357"/>
<feature type="domain" description="Ig-like" evidence="4">
    <location>
        <begin position="18"/>
        <end position="126"/>
    </location>
</feature>
<dbReference type="InterPro" id="IPR013106">
    <property type="entry name" value="Ig_V-set"/>
</dbReference>